<proteinExistence type="inferred from homology"/>
<name>A0A1E3X4K0_9BACT</name>
<dbReference type="GO" id="GO:0016787">
    <property type="term" value="F:hydrolase activity"/>
    <property type="evidence" value="ECO:0007669"/>
    <property type="project" value="UniProtKB-KW"/>
</dbReference>
<dbReference type="GO" id="GO:0004540">
    <property type="term" value="F:RNA nuclease activity"/>
    <property type="evidence" value="ECO:0007669"/>
    <property type="project" value="InterPro"/>
</dbReference>
<comment type="similarity">
    <text evidence="4">Belongs to the HepT RNase toxin family.</text>
</comment>
<evidence type="ECO:0008006" key="7">
    <source>
        <dbReference type="Google" id="ProtNLM"/>
    </source>
</evidence>
<keyword evidence="2" id="KW-0540">Nuclease</keyword>
<dbReference type="PATRIC" id="fig|1872076.5.peg.5195"/>
<evidence type="ECO:0000256" key="3">
    <source>
        <dbReference type="ARBA" id="ARBA00022801"/>
    </source>
</evidence>
<dbReference type="AlphaFoldDB" id="A0A1E3X4K0"/>
<dbReference type="Gene3D" id="1.20.120.580">
    <property type="entry name" value="bsu32300-like"/>
    <property type="match status" value="1"/>
</dbReference>
<dbReference type="Pfam" id="PF01934">
    <property type="entry name" value="HepT-like"/>
    <property type="match status" value="1"/>
</dbReference>
<evidence type="ECO:0000256" key="2">
    <source>
        <dbReference type="ARBA" id="ARBA00022722"/>
    </source>
</evidence>
<dbReference type="GO" id="GO:0110001">
    <property type="term" value="C:toxin-antitoxin complex"/>
    <property type="evidence" value="ECO:0007669"/>
    <property type="project" value="InterPro"/>
</dbReference>
<accession>A0A1E3X4K0</accession>
<dbReference type="PANTHER" id="PTHR33397">
    <property type="entry name" value="UPF0331 PROTEIN YUTE"/>
    <property type="match status" value="1"/>
</dbReference>
<dbReference type="PANTHER" id="PTHR33397:SF3">
    <property type="entry name" value="MRNA NUCLEASE HEPT"/>
    <property type="match status" value="1"/>
</dbReference>
<evidence type="ECO:0000313" key="5">
    <source>
        <dbReference type="EMBL" id="ODS30538.1"/>
    </source>
</evidence>
<protein>
    <recommendedName>
        <fullName evidence="7">DUF86 domain-containing protein</fullName>
    </recommendedName>
</protein>
<keyword evidence="3" id="KW-0378">Hydrolase</keyword>
<keyword evidence="1" id="KW-1277">Toxin-antitoxin system</keyword>
<organism evidence="5 6">
    <name type="scientific">Candidatus Scalindua rubra</name>
    <dbReference type="NCBI Taxonomy" id="1872076"/>
    <lineage>
        <taxon>Bacteria</taxon>
        <taxon>Pseudomonadati</taxon>
        <taxon>Planctomycetota</taxon>
        <taxon>Candidatus Brocadiia</taxon>
        <taxon>Candidatus Brocadiales</taxon>
        <taxon>Candidatus Scalinduaceae</taxon>
        <taxon>Candidatus Scalindua</taxon>
    </lineage>
</organism>
<dbReference type="InterPro" id="IPR008201">
    <property type="entry name" value="HepT-like"/>
</dbReference>
<dbReference type="InterPro" id="IPR037038">
    <property type="entry name" value="HepT-like_sf"/>
</dbReference>
<sequence>MTPVEKEIIRRKLAVIVENLKALEPIKGMDREEYIGDVYKRKATERLLQELIEAAIDINTHIIVQTVNAVPDDYYGSFIKAGELKIIPVGLAEKLAPSTGLRNRLVHEYDLIEHSMVLEAVIMAEELYSEYVKEIEDYLSGKS</sequence>
<comment type="caution">
    <text evidence="5">The sequence shown here is derived from an EMBL/GenBank/DDBJ whole genome shotgun (WGS) entry which is preliminary data.</text>
</comment>
<dbReference type="Proteomes" id="UP000094056">
    <property type="component" value="Unassembled WGS sequence"/>
</dbReference>
<evidence type="ECO:0000313" key="6">
    <source>
        <dbReference type="Proteomes" id="UP000094056"/>
    </source>
</evidence>
<evidence type="ECO:0000256" key="1">
    <source>
        <dbReference type="ARBA" id="ARBA00022649"/>
    </source>
</evidence>
<dbReference type="InterPro" id="IPR052379">
    <property type="entry name" value="Type_VII_TA_RNase"/>
</dbReference>
<gene>
    <name evidence="5" type="ORF">SCARUB_04341</name>
</gene>
<dbReference type="EMBL" id="MAYW01000210">
    <property type="protein sequence ID" value="ODS30538.1"/>
    <property type="molecule type" value="Genomic_DNA"/>
</dbReference>
<dbReference type="NCBIfam" id="NF047751">
    <property type="entry name" value="HepT_toxin"/>
    <property type="match status" value="1"/>
</dbReference>
<reference evidence="5 6" key="1">
    <citation type="submission" date="2016-07" db="EMBL/GenBank/DDBJ databases">
        <title>Draft genome of Scalindua rubra, obtained from a brine-seawater interface in the Red Sea, sheds light on salt adaptation in anammox bacteria.</title>
        <authorList>
            <person name="Speth D.R."/>
            <person name="Lagkouvardos I."/>
            <person name="Wang Y."/>
            <person name="Qian P.-Y."/>
            <person name="Dutilh B.E."/>
            <person name="Jetten M.S."/>
        </authorList>
    </citation>
    <scope>NUCLEOTIDE SEQUENCE [LARGE SCALE GENOMIC DNA]</scope>
    <source>
        <strain evidence="5">BSI-1</strain>
    </source>
</reference>
<evidence type="ECO:0000256" key="4">
    <source>
        <dbReference type="ARBA" id="ARBA00024207"/>
    </source>
</evidence>